<protein>
    <recommendedName>
        <fullName evidence="4">Lipoprotein</fullName>
    </recommendedName>
</protein>
<keyword evidence="3" id="KW-1185">Reference proteome</keyword>
<evidence type="ECO:0000313" key="3">
    <source>
        <dbReference type="Proteomes" id="UP001150924"/>
    </source>
</evidence>
<dbReference type="Proteomes" id="UP001150924">
    <property type="component" value="Unassembled WGS sequence"/>
</dbReference>
<evidence type="ECO:0008006" key="4">
    <source>
        <dbReference type="Google" id="ProtNLM"/>
    </source>
</evidence>
<evidence type="ECO:0000256" key="1">
    <source>
        <dbReference type="SAM" id="SignalP"/>
    </source>
</evidence>
<keyword evidence="1" id="KW-0732">Signal</keyword>
<proteinExistence type="predicted"/>
<sequence>MTFNKVMRKMLGFAVLGAFLGGACSEAENKPGATLAQIDAGCKSYCAKASECDKAVRAEACEKRCHNRLNRCRADEQADTVTDLQSCAGDKCGDFAVCAIGAGLECTFGL</sequence>
<reference evidence="2" key="1">
    <citation type="submission" date="2022-11" db="EMBL/GenBank/DDBJ databases">
        <title>Minimal conservation of predation-associated metabolite biosynthetic gene clusters underscores biosynthetic potential of Myxococcota including descriptions for ten novel species: Archangium lansinium sp. nov., Myxococcus landrumus sp. nov., Nannocystis bai.</title>
        <authorList>
            <person name="Ahearne A."/>
            <person name="Stevens C."/>
            <person name="Phillips K."/>
        </authorList>
    </citation>
    <scope>NUCLEOTIDE SEQUENCE</scope>
    <source>
        <strain evidence="2">Na p29</strain>
    </source>
</reference>
<feature type="chain" id="PRO_5040885478" description="Lipoprotein" evidence="1">
    <location>
        <begin position="21"/>
        <end position="110"/>
    </location>
</feature>
<gene>
    <name evidence="2" type="ORF">OV079_31280</name>
</gene>
<name>A0A9X3ETP9_9BACT</name>
<feature type="signal peptide" evidence="1">
    <location>
        <begin position="1"/>
        <end position="20"/>
    </location>
</feature>
<organism evidence="2 3">
    <name type="scientific">Nannocystis pusilla</name>
    <dbReference type="NCBI Taxonomy" id="889268"/>
    <lineage>
        <taxon>Bacteria</taxon>
        <taxon>Pseudomonadati</taxon>
        <taxon>Myxococcota</taxon>
        <taxon>Polyangia</taxon>
        <taxon>Nannocystales</taxon>
        <taxon>Nannocystaceae</taxon>
        <taxon>Nannocystis</taxon>
    </lineage>
</organism>
<comment type="caution">
    <text evidence="2">The sequence shown here is derived from an EMBL/GenBank/DDBJ whole genome shotgun (WGS) entry which is preliminary data.</text>
</comment>
<dbReference type="EMBL" id="JAPNKE010000002">
    <property type="protein sequence ID" value="MCY1009967.1"/>
    <property type="molecule type" value="Genomic_DNA"/>
</dbReference>
<dbReference type="AlphaFoldDB" id="A0A9X3ETP9"/>
<evidence type="ECO:0000313" key="2">
    <source>
        <dbReference type="EMBL" id="MCY1009967.1"/>
    </source>
</evidence>
<dbReference type="RefSeq" id="WP_267772737.1">
    <property type="nucleotide sequence ID" value="NZ_JAPNKE010000002.1"/>
</dbReference>
<accession>A0A9X3ETP9</accession>
<dbReference type="PROSITE" id="PS51257">
    <property type="entry name" value="PROKAR_LIPOPROTEIN"/>
    <property type="match status" value="1"/>
</dbReference>